<dbReference type="STRING" id="28134.SAMN05444288_0268"/>
<sequence>MRQQTDIVSKSGGICKQDRSTVYRRYTYDVFWLCQNSIEHISQQERNKKLALTYQTSWSSPNILHKEKQLFIRIYKK</sequence>
<dbReference type="EMBL" id="AEPE02000002">
    <property type="protein sequence ID" value="EFZ38238.1"/>
    <property type="molecule type" value="Genomic_DNA"/>
</dbReference>
<protein>
    <submittedName>
        <fullName evidence="1">Uncharacterized protein</fullName>
    </submittedName>
</protein>
<dbReference type="Proteomes" id="UP000005580">
    <property type="component" value="Unassembled WGS sequence"/>
</dbReference>
<comment type="caution">
    <text evidence="1">The sequence shown here is derived from an EMBL/GenBank/DDBJ whole genome shotgun (WGS) entry which is preliminary data.</text>
</comment>
<proteinExistence type="predicted"/>
<dbReference type="AlphaFoldDB" id="E7RNA7"/>
<reference evidence="1" key="1">
    <citation type="submission" date="2011-01" db="EMBL/GenBank/DDBJ databases">
        <authorList>
            <person name="Muzny D."/>
            <person name="Qin X."/>
            <person name="Buhay C."/>
            <person name="Dugan-Rocha S."/>
            <person name="Ding Y."/>
            <person name="Chen G."/>
            <person name="Hawes A."/>
            <person name="Holder M."/>
            <person name="Jhangiani S."/>
            <person name="Johnson A."/>
            <person name="Khan Z."/>
            <person name="Li Z."/>
            <person name="Liu W."/>
            <person name="Liu X."/>
            <person name="Perez L."/>
            <person name="Shen H."/>
            <person name="Wang Q."/>
            <person name="Watt J."/>
            <person name="Xi L."/>
            <person name="Xin Y."/>
            <person name="Zhou J."/>
            <person name="Deng J."/>
            <person name="Jiang H."/>
            <person name="Liu Y."/>
            <person name="Qu J."/>
            <person name="Song X.-Z."/>
            <person name="Zhang L."/>
            <person name="Villasana D."/>
            <person name="Johnson A."/>
            <person name="Liu J."/>
            <person name="Liyanage D."/>
            <person name="Lorensuhewa L."/>
            <person name="Robinson T."/>
            <person name="Song A."/>
            <person name="Song B.-B."/>
            <person name="Dinh H."/>
            <person name="Thornton R."/>
            <person name="Coyle M."/>
            <person name="Francisco L."/>
            <person name="Jackson L."/>
            <person name="Javaid M."/>
            <person name="Korchina V."/>
            <person name="Kovar C."/>
            <person name="Mata R."/>
            <person name="Mathew T."/>
            <person name="Ngo R."/>
            <person name="Nguyen L."/>
            <person name="Nguyen N."/>
            <person name="Okwuonu G."/>
            <person name="Ongeri F."/>
            <person name="Pham C."/>
            <person name="Simmons D."/>
            <person name="Wilczek-Boney K."/>
            <person name="Hale W."/>
            <person name="Jakkamsetti A."/>
            <person name="Pham P."/>
            <person name="Ruth R."/>
            <person name="San Lucas F."/>
            <person name="Warren J."/>
            <person name="Zhang J."/>
            <person name="Zhao Z."/>
            <person name="Zhou C."/>
            <person name="Zhu D."/>
            <person name="Lee S."/>
            <person name="Bess C."/>
            <person name="Blankenburg K."/>
            <person name="Forbes L."/>
            <person name="Fu Q."/>
            <person name="Gubbala S."/>
            <person name="Hirani K."/>
            <person name="Jayaseelan J.C."/>
            <person name="Lara F."/>
            <person name="Munidasa M."/>
            <person name="Palculict T."/>
            <person name="Patil S."/>
            <person name="Pu L.-L."/>
            <person name="Saada N."/>
            <person name="Tang L."/>
            <person name="Weissenberger G."/>
            <person name="Zhu Y."/>
            <person name="Hemphill L."/>
            <person name="Shang Y."/>
            <person name="Youmans B."/>
            <person name="Ayvaz T."/>
            <person name="Ross M."/>
            <person name="Santibanez J."/>
            <person name="Aqrawi P."/>
            <person name="Gross S."/>
            <person name="Joshi V."/>
            <person name="Fowler G."/>
            <person name="Nazareth L."/>
            <person name="Reid J."/>
            <person name="Worley K."/>
            <person name="Petrosino J."/>
            <person name="Highlander S."/>
            <person name="Gibbs R."/>
        </authorList>
    </citation>
    <scope>NUCLEOTIDE SEQUENCE [LARGE SCALE GENOMIC DNA]</scope>
    <source>
        <strain evidence="1">ATCC 33269</strain>
    </source>
</reference>
<evidence type="ECO:0000313" key="2">
    <source>
        <dbReference type="Proteomes" id="UP000005580"/>
    </source>
</evidence>
<gene>
    <name evidence="1" type="ORF">HMPREF0663_10607</name>
</gene>
<keyword evidence="2" id="KW-1185">Reference proteome</keyword>
<name>E7RNA7_9BACT</name>
<dbReference type="HOGENOM" id="CLU_2635136_0_0_10"/>
<organism evidence="1 2">
    <name type="scientific">Hoylesella oralis ATCC 33269</name>
    <dbReference type="NCBI Taxonomy" id="873533"/>
    <lineage>
        <taxon>Bacteria</taxon>
        <taxon>Pseudomonadati</taxon>
        <taxon>Bacteroidota</taxon>
        <taxon>Bacteroidia</taxon>
        <taxon>Bacteroidales</taxon>
        <taxon>Prevotellaceae</taxon>
        <taxon>Hoylesella</taxon>
    </lineage>
</organism>
<accession>E7RNA7</accession>
<evidence type="ECO:0000313" key="1">
    <source>
        <dbReference type="EMBL" id="EFZ38238.1"/>
    </source>
</evidence>